<name>A0A5J5EUS9_9PEZI</name>
<feature type="compositionally biased region" description="Low complexity" evidence="1">
    <location>
        <begin position="229"/>
        <end position="239"/>
    </location>
</feature>
<reference evidence="2 3" key="1">
    <citation type="submission" date="2019-09" db="EMBL/GenBank/DDBJ databases">
        <title>Draft genome of the ectomycorrhizal ascomycete Sphaerosporella brunnea.</title>
        <authorList>
            <consortium name="DOE Joint Genome Institute"/>
            <person name="Benucci G.M."/>
            <person name="Marozzi G."/>
            <person name="Antonielli L."/>
            <person name="Sanchez S."/>
            <person name="Marco P."/>
            <person name="Wang X."/>
            <person name="Falini L.B."/>
            <person name="Barry K."/>
            <person name="Haridas S."/>
            <person name="Lipzen A."/>
            <person name="Labutti K."/>
            <person name="Grigoriev I.V."/>
            <person name="Murat C."/>
            <person name="Martin F."/>
            <person name="Albertini E."/>
            <person name="Donnini D."/>
            <person name="Bonito G."/>
        </authorList>
    </citation>
    <scope>NUCLEOTIDE SEQUENCE [LARGE SCALE GENOMIC DNA]</scope>
    <source>
        <strain evidence="2 3">Sb_GMNB300</strain>
    </source>
</reference>
<protein>
    <submittedName>
        <fullName evidence="2">Uncharacterized protein</fullName>
    </submittedName>
</protein>
<keyword evidence="3" id="KW-1185">Reference proteome</keyword>
<evidence type="ECO:0000256" key="1">
    <source>
        <dbReference type="SAM" id="MobiDB-lite"/>
    </source>
</evidence>
<evidence type="ECO:0000313" key="3">
    <source>
        <dbReference type="Proteomes" id="UP000326924"/>
    </source>
</evidence>
<feature type="region of interest" description="Disordered" evidence="1">
    <location>
        <begin position="1"/>
        <end position="49"/>
    </location>
</feature>
<dbReference type="EMBL" id="VXIS01000113">
    <property type="protein sequence ID" value="KAA8903963.1"/>
    <property type="molecule type" value="Genomic_DNA"/>
</dbReference>
<feature type="region of interest" description="Disordered" evidence="1">
    <location>
        <begin position="212"/>
        <end position="287"/>
    </location>
</feature>
<organism evidence="2 3">
    <name type="scientific">Sphaerosporella brunnea</name>
    <dbReference type="NCBI Taxonomy" id="1250544"/>
    <lineage>
        <taxon>Eukaryota</taxon>
        <taxon>Fungi</taxon>
        <taxon>Dikarya</taxon>
        <taxon>Ascomycota</taxon>
        <taxon>Pezizomycotina</taxon>
        <taxon>Pezizomycetes</taxon>
        <taxon>Pezizales</taxon>
        <taxon>Pyronemataceae</taxon>
        <taxon>Sphaerosporella</taxon>
    </lineage>
</organism>
<accession>A0A5J5EUS9</accession>
<evidence type="ECO:0000313" key="2">
    <source>
        <dbReference type="EMBL" id="KAA8903963.1"/>
    </source>
</evidence>
<proteinExistence type="predicted"/>
<feature type="region of interest" description="Disordered" evidence="1">
    <location>
        <begin position="334"/>
        <end position="369"/>
    </location>
</feature>
<gene>
    <name evidence="2" type="ORF">FN846DRAFT_1022147</name>
</gene>
<dbReference type="InParanoid" id="A0A5J5EUS9"/>
<comment type="caution">
    <text evidence="2">The sequence shown here is derived from an EMBL/GenBank/DDBJ whole genome shotgun (WGS) entry which is preliminary data.</text>
</comment>
<sequence>MKPQRRRRPAANSRALLPDPFLVQPQASFAPPNPASHGAVSAPLGSGPAHQQPLRNLFGDSLQQGGTSFAPTGVFMFGGNNTSAPFIFGQASVPPTAPSGVQANPAVLPGTLLASGPVNSGFQTPAIIPPQPVSGGTGTHFNAGGAPLFPPTPLPAAKRVTVQSGNTFAPSIASCPWPNPFLQTDCDQRVAGAVAQPPINVKSRIVDMTSCANTPGDAPTLRPTTHGQASATAAAAPPAQIRVEPGDNNHGPALPGQHQPSAPTKNQLDSLSDNLPAPAPQASTPWSVTKSDGITEFTSLSACFVRKRKYGSYIADINDCGDGNLFTVQHDVNEEDDAQSQKKRRVMTPERSAAVKRPKRGRGWMARNTASWERMGRKELWPKPKR</sequence>
<dbReference type="Proteomes" id="UP000326924">
    <property type="component" value="Unassembled WGS sequence"/>
</dbReference>
<dbReference type="AlphaFoldDB" id="A0A5J5EUS9"/>
<feature type="compositionally biased region" description="Polar residues" evidence="1">
    <location>
        <begin position="258"/>
        <end position="273"/>
    </location>
</feature>